<organism evidence="2">
    <name type="scientific">marine metagenome</name>
    <dbReference type="NCBI Taxonomy" id="408172"/>
    <lineage>
        <taxon>unclassified sequences</taxon>
        <taxon>metagenomes</taxon>
        <taxon>ecological metagenomes</taxon>
    </lineage>
</organism>
<name>A0A382NP98_9ZZZZ</name>
<sequence length="179" mass="19951">MYRYLRTTNNTGIDLMKERERRPLSAARNRILEIFLFVIAALIAGITGLIMVGVLLWLSDIQAGRDEEGKHGISDRLPSRLGGVAVLVSGLIVLLSREFTRSSFGWSVWQQISAVEVSALMIGLVGLSEDLTQSLATTKRLFLLSLISGLCIVWRPDLVPLELVTWFAPGFMNQFWVMA</sequence>
<protein>
    <submittedName>
        <fullName evidence="2">Uncharacterized protein</fullName>
    </submittedName>
</protein>
<evidence type="ECO:0000256" key="1">
    <source>
        <dbReference type="SAM" id="Phobius"/>
    </source>
</evidence>
<feature type="non-terminal residue" evidence="2">
    <location>
        <position position="179"/>
    </location>
</feature>
<feature type="transmembrane region" description="Helical" evidence="1">
    <location>
        <begin position="34"/>
        <end position="58"/>
    </location>
</feature>
<keyword evidence="1" id="KW-0812">Transmembrane</keyword>
<dbReference type="EMBL" id="UINC01101393">
    <property type="protein sequence ID" value="SVC62167.1"/>
    <property type="molecule type" value="Genomic_DNA"/>
</dbReference>
<reference evidence="2" key="1">
    <citation type="submission" date="2018-05" db="EMBL/GenBank/DDBJ databases">
        <authorList>
            <person name="Lanie J.A."/>
            <person name="Ng W.-L."/>
            <person name="Kazmierczak K.M."/>
            <person name="Andrzejewski T.M."/>
            <person name="Davidsen T.M."/>
            <person name="Wayne K.J."/>
            <person name="Tettelin H."/>
            <person name="Glass J.I."/>
            <person name="Rusch D."/>
            <person name="Podicherti R."/>
            <person name="Tsui H.-C.T."/>
            <person name="Winkler M.E."/>
        </authorList>
    </citation>
    <scope>NUCLEOTIDE SEQUENCE</scope>
</reference>
<gene>
    <name evidence="2" type="ORF">METZ01_LOCUS315021</name>
</gene>
<evidence type="ECO:0000313" key="2">
    <source>
        <dbReference type="EMBL" id="SVC62167.1"/>
    </source>
</evidence>
<dbReference type="AlphaFoldDB" id="A0A382NP98"/>
<keyword evidence="1" id="KW-0472">Membrane</keyword>
<proteinExistence type="predicted"/>
<accession>A0A382NP98</accession>
<feature type="transmembrane region" description="Helical" evidence="1">
    <location>
        <begin position="79"/>
        <end position="96"/>
    </location>
</feature>
<keyword evidence="1" id="KW-1133">Transmembrane helix</keyword>